<comment type="caution">
    <text evidence="1">The sequence shown here is derived from an EMBL/GenBank/DDBJ whole genome shotgun (WGS) entry which is preliminary data.</text>
</comment>
<accession>A0ABU5ZWF9</accession>
<reference evidence="1 2" key="1">
    <citation type="journal article" date="2013" name="Int. J. Syst. Evol. Microbiol.">
        <title>Aquimarina gracilis sp. nov., isolated from the gut microflora of a mussel, Mytilus coruscus, and emended description of Aquimarina spongiae.</title>
        <authorList>
            <person name="Park S.C."/>
            <person name="Choe H.N."/>
            <person name="Baik K.S."/>
            <person name="Seong C.N."/>
        </authorList>
    </citation>
    <scope>NUCLEOTIDE SEQUENCE [LARGE SCALE GENOMIC DNA]</scope>
    <source>
        <strain evidence="1 2">PSC32</strain>
    </source>
</reference>
<gene>
    <name evidence="1" type="ORF">U6A24_12035</name>
</gene>
<dbReference type="Pfam" id="PF10677">
    <property type="entry name" value="DUF2490"/>
    <property type="match status" value="1"/>
</dbReference>
<dbReference type="Proteomes" id="UP001327027">
    <property type="component" value="Unassembled WGS sequence"/>
</dbReference>
<evidence type="ECO:0000313" key="1">
    <source>
        <dbReference type="EMBL" id="MEB3346197.1"/>
    </source>
</evidence>
<organism evidence="1 2">
    <name type="scientific">Aquimarina gracilis</name>
    <dbReference type="NCBI Taxonomy" id="874422"/>
    <lineage>
        <taxon>Bacteria</taxon>
        <taxon>Pseudomonadati</taxon>
        <taxon>Bacteroidota</taxon>
        <taxon>Flavobacteriia</taxon>
        <taxon>Flavobacteriales</taxon>
        <taxon>Flavobacteriaceae</taxon>
        <taxon>Aquimarina</taxon>
    </lineage>
</organism>
<sequence length="228" mass="26672">MKSVLFLCLFVFIGPLFYGQSSFSSGILPKVRVSYKLTDQIKWINGIESRQLLIDDTNDDSFNYDYVLTDISSLLSFRIGAHGVLNGGYLLRIKDEKLFHRTIQQYNLVFNYDTFRIGHRFATDQTFNSQESVELRGRYRITLEKPLSGNNIDQGEFYLKLGNEYIFKFQDDKSDLEMRVLPFLGYEINTKNKIEIGLDYRLDKLLNSGAENDLWLSINWFYTIKRGE</sequence>
<dbReference type="EMBL" id="JAYKLX010000005">
    <property type="protein sequence ID" value="MEB3346197.1"/>
    <property type="molecule type" value="Genomic_DNA"/>
</dbReference>
<dbReference type="InterPro" id="IPR019619">
    <property type="entry name" value="DUF2490"/>
</dbReference>
<dbReference type="RefSeq" id="WP_324180222.1">
    <property type="nucleotide sequence ID" value="NZ_BAABAW010000024.1"/>
</dbReference>
<name>A0ABU5ZWF9_9FLAO</name>
<keyword evidence="2" id="KW-1185">Reference proteome</keyword>
<proteinExistence type="predicted"/>
<evidence type="ECO:0000313" key="2">
    <source>
        <dbReference type="Proteomes" id="UP001327027"/>
    </source>
</evidence>
<protein>
    <submittedName>
        <fullName evidence="1">DUF2490 domain-containing protein</fullName>
    </submittedName>
</protein>